<dbReference type="OrthoDB" id="9775106at2"/>
<dbReference type="PATRIC" id="fig|1705565.3.peg.1939"/>
<evidence type="ECO:0000256" key="3">
    <source>
        <dbReference type="ARBA" id="ARBA00023163"/>
    </source>
</evidence>
<dbReference type="InterPro" id="IPR028082">
    <property type="entry name" value="Peripla_BP_I"/>
</dbReference>
<dbReference type="AlphaFoldDB" id="A0A0M1P7Y5"/>
<accession>A0A0M1P7Y5</accession>
<dbReference type="CDD" id="cd01392">
    <property type="entry name" value="HTH_LacI"/>
    <property type="match status" value="1"/>
</dbReference>
<dbReference type="Pfam" id="PF13377">
    <property type="entry name" value="Peripla_BP_3"/>
    <property type="match status" value="1"/>
</dbReference>
<keyword evidence="3" id="KW-0804">Transcription</keyword>
<dbReference type="SUPFAM" id="SSF47413">
    <property type="entry name" value="lambda repressor-like DNA-binding domains"/>
    <property type="match status" value="1"/>
</dbReference>
<evidence type="ECO:0000259" key="4">
    <source>
        <dbReference type="PROSITE" id="PS50932"/>
    </source>
</evidence>
<dbReference type="GO" id="GO:0000976">
    <property type="term" value="F:transcription cis-regulatory region binding"/>
    <property type="evidence" value="ECO:0007669"/>
    <property type="project" value="TreeGrafter"/>
</dbReference>
<dbReference type="InterPro" id="IPR010982">
    <property type="entry name" value="Lambda_DNA-bd_dom_sf"/>
</dbReference>
<dbReference type="Pfam" id="PF00356">
    <property type="entry name" value="LacI"/>
    <property type="match status" value="1"/>
</dbReference>
<evidence type="ECO:0000256" key="2">
    <source>
        <dbReference type="ARBA" id="ARBA00023125"/>
    </source>
</evidence>
<dbReference type="PANTHER" id="PTHR30146:SF109">
    <property type="entry name" value="HTH-TYPE TRANSCRIPTIONAL REGULATOR GALS"/>
    <property type="match status" value="1"/>
</dbReference>
<evidence type="ECO:0000313" key="5">
    <source>
        <dbReference type="EMBL" id="KOR90581.1"/>
    </source>
</evidence>
<dbReference type="Gene3D" id="1.10.260.40">
    <property type="entry name" value="lambda repressor-like DNA-binding domains"/>
    <property type="match status" value="1"/>
</dbReference>
<feature type="domain" description="HTH lacI-type" evidence="4">
    <location>
        <begin position="1"/>
        <end position="52"/>
    </location>
</feature>
<dbReference type="PROSITE" id="PS50932">
    <property type="entry name" value="HTH_LACI_2"/>
    <property type="match status" value="1"/>
</dbReference>
<gene>
    <name evidence="5" type="ORF">AM231_00585</name>
</gene>
<comment type="caution">
    <text evidence="5">The sequence shown here is derived from an EMBL/GenBank/DDBJ whole genome shotgun (WGS) entry which is preliminary data.</text>
</comment>
<keyword evidence="6" id="KW-1185">Reference proteome</keyword>
<dbReference type="Gene3D" id="3.40.50.2300">
    <property type="match status" value="2"/>
</dbReference>
<organism evidence="5 6">
    <name type="scientific">Paenibacillus solani</name>
    <dbReference type="NCBI Taxonomy" id="1705565"/>
    <lineage>
        <taxon>Bacteria</taxon>
        <taxon>Bacillati</taxon>
        <taxon>Bacillota</taxon>
        <taxon>Bacilli</taxon>
        <taxon>Bacillales</taxon>
        <taxon>Paenibacillaceae</taxon>
        <taxon>Paenibacillus</taxon>
    </lineage>
</organism>
<dbReference type="Proteomes" id="UP000036932">
    <property type="component" value="Unassembled WGS sequence"/>
</dbReference>
<dbReference type="InterPro" id="IPR046335">
    <property type="entry name" value="LacI/GalR-like_sensor"/>
</dbReference>
<dbReference type="SUPFAM" id="SSF53822">
    <property type="entry name" value="Periplasmic binding protein-like I"/>
    <property type="match status" value="1"/>
</dbReference>
<dbReference type="GO" id="GO:0003700">
    <property type="term" value="F:DNA-binding transcription factor activity"/>
    <property type="evidence" value="ECO:0007669"/>
    <property type="project" value="TreeGrafter"/>
</dbReference>
<dbReference type="CDD" id="cd06267">
    <property type="entry name" value="PBP1_LacI_sugar_binding-like"/>
    <property type="match status" value="1"/>
</dbReference>
<dbReference type="EMBL" id="LIUT01000001">
    <property type="protein sequence ID" value="KOR90581.1"/>
    <property type="molecule type" value="Genomic_DNA"/>
</dbReference>
<evidence type="ECO:0000313" key="6">
    <source>
        <dbReference type="Proteomes" id="UP000036932"/>
    </source>
</evidence>
<dbReference type="PANTHER" id="PTHR30146">
    <property type="entry name" value="LACI-RELATED TRANSCRIPTIONAL REPRESSOR"/>
    <property type="match status" value="1"/>
</dbReference>
<keyword evidence="2" id="KW-0238">DNA-binding</keyword>
<keyword evidence="1" id="KW-0805">Transcription regulation</keyword>
<evidence type="ECO:0000256" key="1">
    <source>
        <dbReference type="ARBA" id="ARBA00023015"/>
    </source>
</evidence>
<dbReference type="SMART" id="SM00354">
    <property type="entry name" value="HTH_LACI"/>
    <property type="match status" value="1"/>
</dbReference>
<sequence>MNNKTIAKMAGVSLSTVSKIINNYSDVSEETRNRVLEIMRKTGYTPAPSLKKSNLIVVIFAGKQNVDFTHPFFNAVLNSFKKQIGSLGYDLLFLTNTKTDGEENDYLLRCLSYQVAGCVIISGQEIEPSIDALDQSDIPCLGVDIKLTGKNSGYIMSDNYKLTSKVVEHFYLMGYRDLGYIGSSTSSNISNIRESGYRDAMDALGLTIHPEWFVNGTDFFEQSGYHAMKKILQAEKLPRAIFAASDLIAIGAMRAIEEHNLKVPEDIAIIGCDDIEACKYTKPTLTTMRQNKEKLGVLSALMLYDLINNQASTSSFVVEPELVVRNSCGNQNGSYGVYSS</sequence>
<proteinExistence type="predicted"/>
<name>A0A0M1P7Y5_9BACL</name>
<protein>
    <submittedName>
        <fullName evidence="5">Transcriptional regulator</fullName>
    </submittedName>
</protein>
<reference evidence="6" key="1">
    <citation type="submission" date="2015-08" db="EMBL/GenBank/DDBJ databases">
        <title>Genome sequencing project for genomic taxonomy and phylogenomics of Bacillus-like bacteria.</title>
        <authorList>
            <person name="Liu B."/>
            <person name="Wang J."/>
            <person name="Zhu Y."/>
            <person name="Liu G."/>
            <person name="Chen Q."/>
            <person name="Chen Z."/>
            <person name="Lan J."/>
            <person name="Che J."/>
            <person name="Ge C."/>
            <person name="Shi H."/>
            <person name="Pan Z."/>
            <person name="Liu X."/>
        </authorList>
    </citation>
    <scope>NUCLEOTIDE SEQUENCE [LARGE SCALE GENOMIC DNA]</scope>
    <source>
        <strain evidence="6">FJAT-22460</strain>
    </source>
</reference>
<dbReference type="InterPro" id="IPR000843">
    <property type="entry name" value="HTH_LacI"/>
</dbReference>